<reference evidence="1 2" key="1">
    <citation type="journal article" date="2016" name="Int. J. Syst. Evol. Microbiol.">
        <title>Descriptions of Anaerotaenia torta gen. nov., sp. nov. and Anaerocolumna cellulosilytica gen. nov., sp. nov. isolated from a methanogenic reactor of cattle waste.</title>
        <authorList>
            <person name="Uek A."/>
            <person name="Ohtaki Y."/>
            <person name="Kaku N."/>
            <person name="Ueki K."/>
        </authorList>
    </citation>
    <scope>NUCLEOTIDE SEQUENCE [LARGE SCALE GENOMIC DNA]</scope>
    <source>
        <strain evidence="1 2">SN021</strain>
    </source>
</reference>
<dbReference type="EMBL" id="AP023367">
    <property type="protein sequence ID" value="BCJ94425.1"/>
    <property type="molecule type" value="Genomic_DNA"/>
</dbReference>
<dbReference type="SMART" id="SM00248">
    <property type="entry name" value="ANK"/>
    <property type="match status" value="3"/>
</dbReference>
<evidence type="ECO:0000313" key="2">
    <source>
        <dbReference type="Proteomes" id="UP000515561"/>
    </source>
</evidence>
<name>A0A6S6R4R7_9FIRM</name>
<dbReference type="InterPro" id="IPR036770">
    <property type="entry name" value="Ankyrin_rpt-contain_sf"/>
</dbReference>
<protein>
    <submittedName>
        <fullName evidence="1">Uncharacterized protein</fullName>
    </submittedName>
</protein>
<proteinExistence type="predicted"/>
<dbReference type="RefSeq" id="WP_184093338.1">
    <property type="nucleotide sequence ID" value="NZ_AP023367.1"/>
</dbReference>
<dbReference type="AlphaFoldDB" id="A0A6S6R4R7"/>
<dbReference type="Gene3D" id="1.25.40.20">
    <property type="entry name" value="Ankyrin repeat-containing domain"/>
    <property type="match status" value="1"/>
</dbReference>
<dbReference type="InterPro" id="IPR002110">
    <property type="entry name" value="Ankyrin_rpt"/>
</dbReference>
<dbReference type="SUPFAM" id="SSF48403">
    <property type="entry name" value="Ankyrin repeat"/>
    <property type="match status" value="1"/>
</dbReference>
<dbReference type="Pfam" id="PF00023">
    <property type="entry name" value="Ank"/>
    <property type="match status" value="1"/>
</dbReference>
<organism evidence="1 2">
    <name type="scientific">Anaerocolumna cellulosilytica</name>
    <dbReference type="NCBI Taxonomy" id="433286"/>
    <lineage>
        <taxon>Bacteria</taxon>
        <taxon>Bacillati</taxon>
        <taxon>Bacillota</taxon>
        <taxon>Clostridia</taxon>
        <taxon>Lachnospirales</taxon>
        <taxon>Lachnospiraceae</taxon>
        <taxon>Anaerocolumna</taxon>
    </lineage>
</organism>
<dbReference type="Proteomes" id="UP000515561">
    <property type="component" value="Chromosome"/>
</dbReference>
<keyword evidence="2" id="KW-1185">Reference proteome</keyword>
<dbReference type="KEGG" id="acel:acsn021_19940"/>
<accession>A0A6S6R4R7</accession>
<gene>
    <name evidence="1" type="ORF">acsn021_19940</name>
</gene>
<sequence>MSIYIKGYPEFNIIDPIAVDITTNNMKAIQTAIEDGFLVNQPLLLYGMEGLWIYPVMLAICYNHIETIELLVSKKAKLDIKKEHAFLYALKYSNMETVKAVLKLGAKSDVKDRIGKNMYSYALETGETKIEKYELLQELGYSVKDYASDSAFMAMILYDYETLNYFISHGLDMNRISSGESAEGI</sequence>
<evidence type="ECO:0000313" key="1">
    <source>
        <dbReference type="EMBL" id="BCJ94425.1"/>
    </source>
</evidence>